<accession>A0A937X8W6</accession>
<dbReference type="AlphaFoldDB" id="A0A937X8W6"/>
<evidence type="ECO:0000313" key="3">
    <source>
        <dbReference type="Proteomes" id="UP000703893"/>
    </source>
</evidence>
<sequence length="164" mass="16694">MEAHHRNATPGPGSRKGVTGLGEIADRILGDQGLDDYLITRSRVIPNGQELEFDAHPNAPSPIQGTIRGTWEGTTLVVMVASAPKSAWPGVLKNVQPAIGSLKVAPGAPLDSPGVANAAASAPSPTPGATPTANVPTGLMPRPGDPTLPPGLYPAPWATPTPGR</sequence>
<feature type="compositionally biased region" description="Pro residues" evidence="1">
    <location>
        <begin position="143"/>
        <end position="164"/>
    </location>
</feature>
<protein>
    <submittedName>
        <fullName evidence="2">Uncharacterized protein</fullName>
    </submittedName>
</protein>
<feature type="region of interest" description="Disordered" evidence="1">
    <location>
        <begin position="115"/>
        <end position="164"/>
    </location>
</feature>
<dbReference type="EMBL" id="VGJX01000937">
    <property type="protein sequence ID" value="MBM3276255.1"/>
    <property type="molecule type" value="Genomic_DNA"/>
</dbReference>
<proteinExistence type="predicted"/>
<evidence type="ECO:0000256" key="1">
    <source>
        <dbReference type="SAM" id="MobiDB-lite"/>
    </source>
</evidence>
<reference evidence="2 3" key="1">
    <citation type="submission" date="2019-03" db="EMBL/GenBank/DDBJ databases">
        <title>Lake Tanganyika Metagenome-Assembled Genomes (MAGs).</title>
        <authorList>
            <person name="Tran P."/>
        </authorList>
    </citation>
    <scope>NUCLEOTIDE SEQUENCE [LARGE SCALE GENOMIC DNA]</scope>
    <source>
        <strain evidence="2">K_DeepCast_65m_m2_236</strain>
    </source>
</reference>
<comment type="caution">
    <text evidence="2">The sequence shown here is derived from an EMBL/GenBank/DDBJ whole genome shotgun (WGS) entry which is preliminary data.</text>
</comment>
<evidence type="ECO:0000313" key="2">
    <source>
        <dbReference type="EMBL" id="MBM3276255.1"/>
    </source>
</evidence>
<organism evidence="2 3">
    <name type="scientific">Candidatus Tanganyikabacteria bacterium</name>
    <dbReference type="NCBI Taxonomy" id="2961651"/>
    <lineage>
        <taxon>Bacteria</taxon>
        <taxon>Bacillati</taxon>
        <taxon>Candidatus Sericytochromatia</taxon>
        <taxon>Candidatus Tanganyikabacteria</taxon>
    </lineage>
</organism>
<feature type="compositionally biased region" description="Low complexity" evidence="1">
    <location>
        <begin position="115"/>
        <end position="134"/>
    </location>
</feature>
<dbReference type="Proteomes" id="UP000703893">
    <property type="component" value="Unassembled WGS sequence"/>
</dbReference>
<gene>
    <name evidence="2" type="ORF">FJZ00_13965</name>
</gene>
<name>A0A937X8W6_9BACT</name>